<evidence type="ECO:0000256" key="2">
    <source>
        <dbReference type="ARBA" id="ARBA00022448"/>
    </source>
</evidence>
<keyword evidence="5 8" id="KW-1133">Transmembrane helix</keyword>
<keyword evidence="3 8" id="KW-0812">Transmembrane</keyword>
<evidence type="ECO:0000256" key="1">
    <source>
        <dbReference type="ARBA" id="ARBA00004370"/>
    </source>
</evidence>
<dbReference type="AlphaFoldDB" id="A0AAN6P914"/>
<dbReference type="PANTHER" id="PTHR47797:SF1">
    <property type="entry name" value="CYTOCHROME B561 DOMAIN-CONTAINING PROTEIN-RELATED"/>
    <property type="match status" value="1"/>
</dbReference>
<dbReference type="Proteomes" id="UP001303115">
    <property type="component" value="Unassembled WGS sequence"/>
</dbReference>
<organism evidence="10 11">
    <name type="scientific">Parachaetomium inaequale</name>
    <dbReference type="NCBI Taxonomy" id="2588326"/>
    <lineage>
        <taxon>Eukaryota</taxon>
        <taxon>Fungi</taxon>
        <taxon>Dikarya</taxon>
        <taxon>Ascomycota</taxon>
        <taxon>Pezizomycotina</taxon>
        <taxon>Sordariomycetes</taxon>
        <taxon>Sordariomycetidae</taxon>
        <taxon>Sordariales</taxon>
        <taxon>Chaetomiaceae</taxon>
        <taxon>Parachaetomium</taxon>
    </lineage>
</organism>
<feature type="domain" description="Cytochrome b561" evidence="9">
    <location>
        <begin position="44"/>
        <end position="163"/>
    </location>
</feature>
<feature type="region of interest" description="Disordered" evidence="7">
    <location>
        <begin position="1"/>
        <end position="25"/>
    </location>
</feature>
<proteinExistence type="predicted"/>
<protein>
    <recommendedName>
        <fullName evidence="9">Cytochrome b561 domain-containing protein</fullName>
    </recommendedName>
</protein>
<dbReference type="SMART" id="SM00665">
    <property type="entry name" value="B561"/>
    <property type="match status" value="1"/>
</dbReference>
<accession>A0AAN6P914</accession>
<evidence type="ECO:0000256" key="5">
    <source>
        <dbReference type="ARBA" id="ARBA00022989"/>
    </source>
</evidence>
<feature type="transmembrane region" description="Helical" evidence="8">
    <location>
        <begin position="175"/>
        <end position="194"/>
    </location>
</feature>
<feature type="transmembrane region" description="Helical" evidence="8">
    <location>
        <begin position="105"/>
        <end position="127"/>
    </location>
</feature>
<dbReference type="GO" id="GO:0016020">
    <property type="term" value="C:membrane"/>
    <property type="evidence" value="ECO:0007669"/>
    <property type="project" value="UniProtKB-SubCell"/>
</dbReference>
<dbReference type="InterPro" id="IPR006593">
    <property type="entry name" value="Cyt_b561/ferric_Rdtase_TM"/>
</dbReference>
<dbReference type="Gene3D" id="1.20.120.1770">
    <property type="match status" value="1"/>
</dbReference>
<keyword evidence="6 8" id="KW-0472">Membrane</keyword>
<dbReference type="PANTHER" id="PTHR47797">
    <property type="entry name" value="DEHYDROGENASE, PUTATIVE (AFU_ORTHOLOGUE AFUA_8G05805)-RELATED"/>
    <property type="match status" value="1"/>
</dbReference>
<evidence type="ECO:0000313" key="11">
    <source>
        <dbReference type="Proteomes" id="UP001303115"/>
    </source>
</evidence>
<evidence type="ECO:0000256" key="8">
    <source>
        <dbReference type="SAM" id="Phobius"/>
    </source>
</evidence>
<keyword evidence="4" id="KW-0249">Electron transport</keyword>
<gene>
    <name evidence="10" type="ORF">C8A01DRAFT_19959</name>
</gene>
<dbReference type="EMBL" id="MU854556">
    <property type="protein sequence ID" value="KAK4033037.1"/>
    <property type="molecule type" value="Genomic_DNA"/>
</dbReference>
<evidence type="ECO:0000313" key="10">
    <source>
        <dbReference type="EMBL" id="KAK4033037.1"/>
    </source>
</evidence>
<comment type="subcellular location">
    <subcellularLocation>
        <location evidence="1">Membrane</location>
    </subcellularLocation>
</comment>
<evidence type="ECO:0000256" key="3">
    <source>
        <dbReference type="ARBA" id="ARBA00022692"/>
    </source>
</evidence>
<evidence type="ECO:0000256" key="7">
    <source>
        <dbReference type="SAM" id="MobiDB-lite"/>
    </source>
</evidence>
<dbReference type="CDD" id="cd08760">
    <property type="entry name" value="Cyt_b561_FRRS1_like"/>
    <property type="match status" value="1"/>
</dbReference>
<feature type="transmembrane region" description="Helical" evidence="8">
    <location>
        <begin position="44"/>
        <end position="64"/>
    </location>
</feature>
<comment type="caution">
    <text evidence="10">The sequence shown here is derived from an EMBL/GenBank/DDBJ whole genome shotgun (WGS) entry which is preliminary data.</text>
</comment>
<evidence type="ECO:0000259" key="9">
    <source>
        <dbReference type="SMART" id="SM00665"/>
    </source>
</evidence>
<evidence type="ECO:0000256" key="6">
    <source>
        <dbReference type="ARBA" id="ARBA00023136"/>
    </source>
</evidence>
<feature type="transmembrane region" description="Helical" evidence="8">
    <location>
        <begin position="139"/>
        <end position="163"/>
    </location>
</feature>
<keyword evidence="11" id="KW-1185">Reference proteome</keyword>
<evidence type="ECO:0000256" key="4">
    <source>
        <dbReference type="ARBA" id="ARBA00022982"/>
    </source>
</evidence>
<feature type="non-terminal residue" evidence="10">
    <location>
        <position position="1"/>
    </location>
</feature>
<name>A0AAN6P914_9PEZI</name>
<keyword evidence="2" id="KW-0813">Transport</keyword>
<sequence>PAYGPGRGRYDATDSNGDGYGPGNGRGGFNPGFDIEQALDYRRVHGILAAVAVVVLFPVGSVLLRVVPGRVTVWVHAVFQMLAWGVYVAAAGLGVHLLQNPSTRYHPIIGLVLLALLVIQPVVGFIHHRAYKKVQKRQLWSYLHLVIGRVGITLGIINGGLGLYISNASAYHTRVYSIVAAVIWALWMAVAVWAEVRKLRQSRHGTYTTVSKPLAGGGRVS</sequence>
<reference evidence="11" key="1">
    <citation type="journal article" date="2023" name="Mol. Phylogenet. Evol.">
        <title>Genome-scale phylogeny and comparative genomics of the fungal order Sordariales.</title>
        <authorList>
            <person name="Hensen N."/>
            <person name="Bonometti L."/>
            <person name="Westerberg I."/>
            <person name="Brannstrom I.O."/>
            <person name="Guillou S."/>
            <person name="Cros-Aarteil S."/>
            <person name="Calhoun S."/>
            <person name="Haridas S."/>
            <person name="Kuo A."/>
            <person name="Mondo S."/>
            <person name="Pangilinan J."/>
            <person name="Riley R."/>
            <person name="LaButti K."/>
            <person name="Andreopoulos B."/>
            <person name="Lipzen A."/>
            <person name="Chen C."/>
            <person name="Yan M."/>
            <person name="Daum C."/>
            <person name="Ng V."/>
            <person name="Clum A."/>
            <person name="Steindorff A."/>
            <person name="Ohm R.A."/>
            <person name="Martin F."/>
            <person name="Silar P."/>
            <person name="Natvig D.O."/>
            <person name="Lalanne C."/>
            <person name="Gautier V."/>
            <person name="Ament-Velasquez S.L."/>
            <person name="Kruys A."/>
            <person name="Hutchinson M.I."/>
            <person name="Powell A.J."/>
            <person name="Barry K."/>
            <person name="Miller A.N."/>
            <person name="Grigoriev I.V."/>
            <person name="Debuchy R."/>
            <person name="Gladieux P."/>
            <person name="Hiltunen Thoren M."/>
            <person name="Johannesson H."/>
        </authorList>
    </citation>
    <scope>NUCLEOTIDE SEQUENCE [LARGE SCALE GENOMIC DNA]</scope>
    <source>
        <strain evidence="11">CBS 284.82</strain>
    </source>
</reference>
<feature type="transmembrane region" description="Helical" evidence="8">
    <location>
        <begin position="71"/>
        <end position="93"/>
    </location>
</feature>